<dbReference type="InterPro" id="IPR044119">
    <property type="entry name" value="Adenylation_LigC-like"/>
</dbReference>
<dbReference type="Gene3D" id="3.30.470.30">
    <property type="entry name" value="DNA ligase/mRNA capping enzyme"/>
    <property type="match status" value="1"/>
</dbReference>
<dbReference type="GO" id="GO:0003910">
    <property type="term" value="F:DNA ligase (ATP) activity"/>
    <property type="evidence" value="ECO:0007669"/>
    <property type="project" value="UniProtKB-EC"/>
</dbReference>
<dbReference type="GO" id="GO:0006310">
    <property type="term" value="P:DNA recombination"/>
    <property type="evidence" value="ECO:0007669"/>
    <property type="project" value="InterPro"/>
</dbReference>
<dbReference type="Pfam" id="PF01068">
    <property type="entry name" value="DNA_ligase_A_M"/>
    <property type="match status" value="1"/>
</dbReference>
<dbReference type="EC" id="6.5.1.1" evidence="4"/>
<dbReference type="OrthoDB" id="9770771at2"/>
<comment type="similarity">
    <text evidence="1">Belongs to the ATP-dependent DNA ligase family.</text>
</comment>
<accession>A0A387HIR1</accession>
<dbReference type="Gene3D" id="3.30.1490.70">
    <property type="match status" value="1"/>
</dbReference>
<dbReference type="Proteomes" id="UP000271554">
    <property type="component" value="Chromosome"/>
</dbReference>
<name>A0A387HIR1_9ACTN</name>
<dbReference type="SUPFAM" id="SSF56091">
    <property type="entry name" value="DNA ligase/mRNA capping enzyme, catalytic domain"/>
    <property type="match status" value="1"/>
</dbReference>
<evidence type="ECO:0000313" key="5">
    <source>
        <dbReference type="Proteomes" id="UP000271554"/>
    </source>
</evidence>
<proteinExistence type="inferred from homology"/>
<feature type="domain" description="ATP-dependent DNA ligase family profile" evidence="3">
    <location>
        <begin position="118"/>
        <end position="199"/>
    </location>
</feature>
<dbReference type="GO" id="GO:0005524">
    <property type="term" value="F:ATP binding"/>
    <property type="evidence" value="ECO:0007669"/>
    <property type="project" value="InterPro"/>
</dbReference>
<dbReference type="RefSeq" id="WP_120721394.1">
    <property type="nucleotide sequence ID" value="NZ_CP032698.1"/>
</dbReference>
<sequence>MSAEALRPPLAVALAEAVATLPRGAGWAYEPKFDGHRMVVFRTAERVVLQARSGRIITAAFPDLADAARELAPGTVLDGEVVVWTQGRTDFAAVQRRAAATPARAPLLARRLPASYAAFDLLAQAGRDLRAEPYERRRARLVEVLGPLGPPLQAVPMTTSVETALTWYETLPASGIEGLVAKRLNGPYRSGHRAWRKVRHTDTREAVVIGHTGGPNRPAALVLVLPGDDVPVVSSPLPAALRAEAGRALAPLAAEGGGTAVAAGLGEVAYRAVAPGLLAEVEWATTRHAGATVLRLREAGGEAGG</sequence>
<organism evidence="4 5">
    <name type="scientific">Streptomyces hundungensis</name>
    <dbReference type="NCBI Taxonomy" id="1077946"/>
    <lineage>
        <taxon>Bacteria</taxon>
        <taxon>Bacillati</taxon>
        <taxon>Actinomycetota</taxon>
        <taxon>Actinomycetes</taxon>
        <taxon>Kitasatosporales</taxon>
        <taxon>Streptomycetaceae</taxon>
        <taxon>Streptomyces</taxon>
    </lineage>
</organism>
<dbReference type="AlphaFoldDB" id="A0A387HIR1"/>
<dbReference type="PROSITE" id="PS50160">
    <property type="entry name" value="DNA_LIGASE_A3"/>
    <property type="match status" value="1"/>
</dbReference>
<reference evidence="4 5" key="1">
    <citation type="submission" date="2018-10" db="EMBL/GenBank/DDBJ databases">
        <title>Relationship between Morphology and Antimicrobial Activity in Streptomyces.</title>
        <authorList>
            <person name="Kang H.J."/>
            <person name="Kim S.B."/>
        </authorList>
    </citation>
    <scope>NUCLEOTIDE SEQUENCE [LARGE SCALE GENOMIC DNA]</scope>
    <source>
        <strain evidence="4 5">BH38</strain>
    </source>
</reference>
<dbReference type="PANTHER" id="PTHR45674:SF4">
    <property type="entry name" value="DNA LIGASE 1"/>
    <property type="match status" value="1"/>
</dbReference>
<evidence type="ECO:0000313" key="4">
    <source>
        <dbReference type="EMBL" id="AYG80447.1"/>
    </source>
</evidence>
<dbReference type="PANTHER" id="PTHR45674">
    <property type="entry name" value="DNA LIGASE 1/3 FAMILY MEMBER"/>
    <property type="match status" value="1"/>
</dbReference>
<evidence type="ECO:0000259" key="3">
    <source>
        <dbReference type="PROSITE" id="PS50160"/>
    </source>
</evidence>
<evidence type="ECO:0000256" key="1">
    <source>
        <dbReference type="ARBA" id="ARBA00007572"/>
    </source>
</evidence>
<dbReference type="KEGG" id="shun:DWB77_02582"/>
<keyword evidence="5" id="KW-1185">Reference proteome</keyword>
<dbReference type="GO" id="GO:0006281">
    <property type="term" value="P:DNA repair"/>
    <property type="evidence" value="ECO:0007669"/>
    <property type="project" value="InterPro"/>
</dbReference>
<evidence type="ECO:0000256" key="2">
    <source>
        <dbReference type="ARBA" id="ARBA00022598"/>
    </source>
</evidence>
<gene>
    <name evidence="4" type="primary">ligC_3</name>
    <name evidence="4" type="ORF">DWB77_02582</name>
</gene>
<dbReference type="CDD" id="cd07905">
    <property type="entry name" value="Adenylation_DNA_ligase_LigC"/>
    <property type="match status" value="1"/>
</dbReference>
<protein>
    <submittedName>
        <fullName evidence="4">DNA ligase C</fullName>
        <ecNumber evidence="4">6.5.1.1</ecNumber>
    </submittedName>
</protein>
<dbReference type="InterPro" id="IPR012310">
    <property type="entry name" value="DNA_ligase_ATP-dep_cent"/>
</dbReference>
<keyword evidence="2 4" id="KW-0436">Ligase</keyword>
<dbReference type="InterPro" id="IPR050191">
    <property type="entry name" value="ATP-dep_DNA_ligase"/>
</dbReference>
<dbReference type="EMBL" id="CP032698">
    <property type="protein sequence ID" value="AYG80447.1"/>
    <property type="molecule type" value="Genomic_DNA"/>
</dbReference>